<dbReference type="AlphaFoldDB" id="A0AAD7E8L4"/>
<reference evidence="2" key="1">
    <citation type="submission" date="2023-03" db="EMBL/GenBank/DDBJ databases">
        <title>Massive genome expansion in bonnet fungi (Mycena s.s.) driven by repeated elements and novel gene families across ecological guilds.</title>
        <authorList>
            <consortium name="Lawrence Berkeley National Laboratory"/>
            <person name="Harder C.B."/>
            <person name="Miyauchi S."/>
            <person name="Viragh M."/>
            <person name="Kuo A."/>
            <person name="Thoen E."/>
            <person name="Andreopoulos B."/>
            <person name="Lu D."/>
            <person name="Skrede I."/>
            <person name="Drula E."/>
            <person name="Henrissat B."/>
            <person name="Morin E."/>
            <person name="Kohler A."/>
            <person name="Barry K."/>
            <person name="LaButti K."/>
            <person name="Morin E."/>
            <person name="Salamov A."/>
            <person name="Lipzen A."/>
            <person name="Mereny Z."/>
            <person name="Hegedus B."/>
            <person name="Baldrian P."/>
            <person name="Stursova M."/>
            <person name="Weitz H."/>
            <person name="Taylor A."/>
            <person name="Grigoriev I.V."/>
            <person name="Nagy L.G."/>
            <person name="Martin F."/>
            <person name="Kauserud H."/>
        </authorList>
    </citation>
    <scope>NUCLEOTIDE SEQUENCE</scope>
    <source>
        <strain evidence="2">CBHHK002</strain>
    </source>
</reference>
<feature type="compositionally biased region" description="Acidic residues" evidence="1">
    <location>
        <begin position="92"/>
        <end position="105"/>
    </location>
</feature>
<name>A0AAD7E8L4_9AGAR</name>
<evidence type="ECO:0000313" key="2">
    <source>
        <dbReference type="EMBL" id="KAJ7302010.1"/>
    </source>
</evidence>
<organism evidence="2 3">
    <name type="scientific">Mycena albidolilacea</name>
    <dbReference type="NCBI Taxonomy" id="1033008"/>
    <lineage>
        <taxon>Eukaryota</taxon>
        <taxon>Fungi</taxon>
        <taxon>Dikarya</taxon>
        <taxon>Basidiomycota</taxon>
        <taxon>Agaricomycotina</taxon>
        <taxon>Agaricomycetes</taxon>
        <taxon>Agaricomycetidae</taxon>
        <taxon>Agaricales</taxon>
        <taxon>Marasmiineae</taxon>
        <taxon>Mycenaceae</taxon>
        <taxon>Mycena</taxon>
    </lineage>
</organism>
<feature type="non-terminal residue" evidence="2">
    <location>
        <position position="1"/>
    </location>
</feature>
<proteinExistence type="predicted"/>
<feature type="non-terminal residue" evidence="2">
    <location>
        <position position="105"/>
    </location>
</feature>
<keyword evidence="3" id="KW-1185">Reference proteome</keyword>
<protein>
    <submittedName>
        <fullName evidence="2">Uncharacterized protein</fullName>
    </submittedName>
</protein>
<dbReference type="EMBL" id="JARIHO010000122">
    <property type="protein sequence ID" value="KAJ7302010.1"/>
    <property type="molecule type" value="Genomic_DNA"/>
</dbReference>
<comment type="caution">
    <text evidence="2">The sequence shown here is derived from an EMBL/GenBank/DDBJ whole genome shotgun (WGS) entry which is preliminary data.</text>
</comment>
<feature type="region of interest" description="Disordered" evidence="1">
    <location>
        <begin position="85"/>
        <end position="105"/>
    </location>
</feature>
<evidence type="ECO:0000256" key="1">
    <source>
        <dbReference type="SAM" id="MobiDB-lite"/>
    </source>
</evidence>
<accession>A0AAD7E8L4</accession>
<sequence length="105" mass="11873">LVNSQSAWRKLHVKWMVDVRQAEMKMKIDNESGSTDIVEPPAVPGAQKWLPCTLERLFRGEIANPPYRVPRKAFTRGELLIELLAAEHSKEEPDDGELEGSGDDF</sequence>
<gene>
    <name evidence="2" type="ORF">DFH08DRAFT_644087</name>
</gene>
<evidence type="ECO:0000313" key="3">
    <source>
        <dbReference type="Proteomes" id="UP001218218"/>
    </source>
</evidence>
<dbReference type="Proteomes" id="UP001218218">
    <property type="component" value="Unassembled WGS sequence"/>
</dbReference>